<comment type="subunit">
    <text evidence="6">The Tol-Pal system is composed of five core proteins: the inner membrane proteins TolA, TolQ and TolR, the periplasmic protein TolB and the outer membrane protein Pal. They form a network linking the inner and outer membranes and the peptidoglycan layer.</text>
</comment>
<dbReference type="HAMAP" id="MF_02204">
    <property type="entry name" value="Pal"/>
    <property type="match status" value="1"/>
</dbReference>
<comment type="similarity">
    <text evidence="6">Belongs to the Pal lipoprotein family.</text>
</comment>
<dbReference type="GO" id="GO:0051301">
    <property type="term" value="P:cell division"/>
    <property type="evidence" value="ECO:0007669"/>
    <property type="project" value="UniProtKB-UniRule"/>
</dbReference>
<evidence type="ECO:0000256" key="3">
    <source>
        <dbReference type="ARBA" id="ARBA00023139"/>
    </source>
</evidence>
<keyword evidence="2 6" id="KW-0472">Membrane</keyword>
<dbReference type="PRINTS" id="PR01021">
    <property type="entry name" value="OMPADOMAIN"/>
</dbReference>
<comment type="subcellular location">
    <subcellularLocation>
        <location evidence="6">Cell outer membrane</location>
        <topology evidence="6">Lipid-anchor</topology>
    </subcellularLocation>
</comment>
<dbReference type="PANTHER" id="PTHR30329:SF21">
    <property type="entry name" value="LIPOPROTEIN YIAD-RELATED"/>
    <property type="match status" value="1"/>
</dbReference>
<keyword evidence="11" id="KW-1185">Reference proteome</keyword>
<dbReference type="InterPro" id="IPR039001">
    <property type="entry name" value="Pal"/>
</dbReference>
<name>A0AAE3T125_9BURK</name>
<evidence type="ECO:0000313" key="10">
    <source>
        <dbReference type="EMBL" id="MDA7418160.1"/>
    </source>
</evidence>
<evidence type="ECO:0000259" key="9">
    <source>
        <dbReference type="PROSITE" id="PS51123"/>
    </source>
</evidence>
<dbReference type="AlphaFoldDB" id="A0AAE3T125"/>
<accession>A0AAE3T125</accession>
<dbReference type="PROSITE" id="PS51257">
    <property type="entry name" value="PROKAR_LIPOPROTEIN"/>
    <property type="match status" value="1"/>
</dbReference>
<dbReference type="InterPro" id="IPR036737">
    <property type="entry name" value="OmpA-like_sf"/>
</dbReference>
<reference evidence="10" key="1">
    <citation type="submission" date="2023-01" db="EMBL/GenBank/DDBJ databases">
        <title>Xenophilus mangrovi sp. nov., isolated from soil of Mangrove nature reserve.</title>
        <authorList>
            <person name="Xu S."/>
            <person name="Liu Z."/>
            <person name="Xu Y."/>
        </authorList>
    </citation>
    <scope>NUCLEOTIDE SEQUENCE</scope>
    <source>
        <strain evidence="10">YW8</strain>
    </source>
</reference>
<gene>
    <name evidence="6" type="primary">pal</name>
    <name evidence="10" type="ORF">PGB34_17480</name>
</gene>
<proteinExistence type="inferred from homology"/>
<feature type="chain" id="PRO_5042027270" description="Peptidoglycan-associated lipoprotein" evidence="8">
    <location>
        <begin position="27"/>
        <end position="174"/>
    </location>
</feature>
<protein>
    <recommendedName>
        <fullName evidence="6">Peptidoglycan-associated lipoprotein</fullName>
        <shortName evidence="6">PAL</shortName>
    </recommendedName>
</protein>
<dbReference type="RefSeq" id="WP_271429370.1">
    <property type="nucleotide sequence ID" value="NZ_JAQIPB010000008.1"/>
</dbReference>
<dbReference type="InterPro" id="IPR006665">
    <property type="entry name" value="OmpA-like"/>
</dbReference>
<evidence type="ECO:0000256" key="8">
    <source>
        <dbReference type="SAM" id="SignalP"/>
    </source>
</evidence>
<keyword evidence="6" id="KW-0132">Cell division</keyword>
<keyword evidence="1 6" id="KW-0732">Signal</keyword>
<dbReference type="GO" id="GO:0009279">
    <property type="term" value="C:cell outer membrane"/>
    <property type="evidence" value="ECO:0007669"/>
    <property type="project" value="UniProtKB-SubCell"/>
</dbReference>
<keyword evidence="3 6" id="KW-0564">Palmitate</keyword>
<dbReference type="Pfam" id="PF00691">
    <property type="entry name" value="OmpA"/>
    <property type="match status" value="1"/>
</dbReference>
<comment type="caution">
    <text evidence="10">The sequence shown here is derived from an EMBL/GenBank/DDBJ whole genome shotgun (WGS) entry which is preliminary data.</text>
</comment>
<feature type="signal peptide" evidence="8">
    <location>
        <begin position="1"/>
        <end position="26"/>
    </location>
</feature>
<dbReference type="PROSITE" id="PS51123">
    <property type="entry name" value="OMPA_2"/>
    <property type="match status" value="1"/>
</dbReference>
<dbReference type="Proteomes" id="UP001212602">
    <property type="component" value="Unassembled WGS sequence"/>
</dbReference>
<dbReference type="PANTHER" id="PTHR30329">
    <property type="entry name" value="STATOR ELEMENT OF FLAGELLAR MOTOR COMPLEX"/>
    <property type="match status" value="1"/>
</dbReference>
<dbReference type="InterPro" id="IPR006664">
    <property type="entry name" value="OMP_bac"/>
</dbReference>
<keyword evidence="5 6" id="KW-0449">Lipoprotein</keyword>
<evidence type="ECO:0000256" key="7">
    <source>
        <dbReference type="SAM" id="MobiDB-lite"/>
    </source>
</evidence>
<feature type="domain" description="OmpA-like" evidence="9">
    <location>
        <begin position="60"/>
        <end position="174"/>
    </location>
</feature>
<feature type="region of interest" description="Disordered" evidence="7">
    <location>
        <begin position="138"/>
        <end position="161"/>
    </location>
</feature>
<dbReference type="Gene3D" id="3.30.1330.60">
    <property type="entry name" value="OmpA-like domain"/>
    <property type="match status" value="1"/>
</dbReference>
<keyword evidence="6" id="KW-0131">Cell cycle</keyword>
<evidence type="ECO:0000313" key="11">
    <source>
        <dbReference type="Proteomes" id="UP001212602"/>
    </source>
</evidence>
<evidence type="ECO:0000256" key="2">
    <source>
        <dbReference type="ARBA" id="ARBA00023136"/>
    </source>
</evidence>
<dbReference type="SUPFAM" id="SSF103088">
    <property type="entry name" value="OmpA-like"/>
    <property type="match status" value="1"/>
</dbReference>
<dbReference type="InterPro" id="IPR050330">
    <property type="entry name" value="Bact_OuterMem_StrucFunc"/>
</dbReference>
<dbReference type="EMBL" id="JAQIPB010000008">
    <property type="protein sequence ID" value="MDA7418160.1"/>
    <property type="molecule type" value="Genomic_DNA"/>
</dbReference>
<comment type="function">
    <text evidence="6">Part of the Tol-Pal system, which plays a role in outer membrane invagination during cell division and is important for maintaining outer membrane integrity.</text>
</comment>
<sequence>MKNITSLRRGSLAASLAALAVLVGCAAPKDGRDDTTYYYQSRQSPSAVAPVVAQPAPAPADRGPAGVARIVYFDFDKYDVKPQYLSVVQAHADYLRTRPQAQVRLEGHTDNRGGAEYNVALGQRRAEAVNRLISTGGARAGQTEPMSWGKEKPASMEQTEAGHQLNRRVEFVYR</sequence>
<evidence type="ECO:0000256" key="6">
    <source>
        <dbReference type="HAMAP-Rule" id="MF_02204"/>
    </source>
</evidence>
<evidence type="ECO:0000256" key="4">
    <source>
        <dbReference type="ARBA" id="ARBA00023237"/>
    </source>
</evidence>
<dbReference type="CDD" id="cd07185">
    <property type="entry name" value="OmpA_C-like"/>
    <property type="match status" value="1"/>
</dbReference>
<evidence type="ECO:0000256" key="5">
    <source>
        <dbReference type="ARBA" id="ARBA00023288"/>
    </source>
</evidence>
<evidence type="ECO:0000256" key="1">
    <source>
        <dbReference type="ARBA" id="ARBA00022729"/>
    </source>
</evidence>
<keyword evidence="4 6" id="KW-0998">Cell outer membrane</keyword>
<organism evidence="10 11">
    <name type="scientific">Xenophilus arseniciresistens</name>
    <dbReference type="NCBI Taxonomy" id="1283306"/>
    <lineage>
        <taxon>Bacteria</taxon>
        <taxon>Pseudomonadati</taxon>
        <taxon>Pseudomonadota</taxon>
        <taxon>Betaproteobacteria</taxon>
        <taxon>Burkholderiales</taxon>
        <taxon>Comamonadaceae</taxon>
        <taxon>Xenophilus</taxon>
    </lineage>
</organism>